<dbReference type="EMBL" id="JOTP01000024">
    <property type="protein sequence ID" value="KEP25383.1"/>
    <property type="molecule type" value="Genomic_DNA"/>
</dbReference>
<sequence>MLHLMKLELRKSHIKQYIRASMIASIVLLVLIYFVAFVAQVEQETGFQQYKNIYLLTSAICMIFFSILTAKMYWRVVVTACREHQSSSNAANLKPLLFSKMVLMMCLSTVAMLFSIIPSFVVFGFTEAILPIVHDTMTAEFFFTFLKTFLVFTCCVNGIGMIAMRIGFMKKSVFTTIITAILLCAVLGNVSIASYGNDQLNLVLLGAMTVSVFIVILEMMSKIGRLKTI</sequence>
<feature type="transmembrane region" description="Helical" evidence="1">
    <location>
        <begin position="53"/>
        <end position="74"/>
    </location>
</feature>
<comment type="caution">
    <text evidence="2">The sequence shown here is derived from an EMBL/GenBank/DDBJ whole genome shotgun (WGS) entry which is preliminary data.</text>
</comment>
<keyword evidence="1" id="KW-1133">Transmembrane helix</keyword>
<evidence type="ECO:0000256" key="1">
    <source>
        <dbReference type="SAM" id="Phobius"/>
    </source>
</evidence>
<protein>
    <submittedName>
        <fullName evidence="2">Bacitracin transport permease bcrb</fullName>
    </submittedName>
</protein>
<dbReference type="Proteomes" id="UP000028091">
    <property type="component" value="Unassembled WGS sequence"/>
</dbReference>
<feature type="transmembrane region" description="Helical" evidence="1">
    <location>
        <begin position="202"/>
        <end position="220"/>
    </location>
</feature>
<dbReference type="RefSeq" id="WP_034324099.1">
    <property type="nucleotide sequence ID" value="NZ_JOTP01000024.1"/>
</dbReference>
<keyword evidence="1" id="KW-0812">Transmembrane</keyword>
<organism evidence="2 3">
    <name type="scientific">Bacillus zhangzhouensis</name>
    <dbReference type="NCBI Taxonomy" id="1178540"/>
    <lineage>
        <taxon>Bacteria</taxon>
        <taxon>Bacillati</taxon>
        <taxon>Bacillota</taxon>
        <taxon>Bacilli</taxon>
        <taxon>Bacillales</taxon>
        <taxon>Bacillaceae</taxon>
        <taxon>Bacillus</taxon>
    </lineage>
</organism>
<feature type="transmembrane region" description="Helical" evidence="1">
    <location>
        <begin position="20"/>
        <end position="41"/>
    </location>
</feature>
<evidence type="ECO:0000313" key="3">
    <source>
        <dbReference type="Proteomes" id="UP000028091"/>
    </source>
</evidence>
<feature type="transmembrane region" description="Helical" evidence="1">
    <location>
        <begin position="174"/>
        <end position="196"/>
    </location>
</feature>
<reference evidence="2 3" key="1">
    <citation type="submission" date="2012-09" db="EMBL/GenBank/DDBJ databases">
        <title>Genome Sequence of Bacillus sp. DW5-4.</title>
        <authorList>
            <person name="Lai Q."/>
            <person name="Liu Y."/>
            <person name="Shao Z."/>
        </authorList>
    </citation>
    <scope>NUCLEOTIDE SEQUENCE [LARGE SCALE GENOMIC DNA]</scope>
    <source>
        <strain evidence="2 3">DW5-4</strain>
    </source>
</reference>
<evidence type="ECO:0000313" key="2">
    <source>
        <dbReference type="EMBL" id="KEP25383.1"/>
    </source>
</evidence>
<feature type="transmembrane region" description="Helical" evidence="1">
    <location>
        <begin position="141"/>
        <end position="162"/>
    </location>
</feature>
<name>A0A081L807_9BACI</name>
<feature type="transmembrane region" description="Helical" evidence="1">
    <location>
        <begin position="95"/>
        <end position="121"/>
    </location>
</feature>
<proteinExistence type="predicted"/>
<accession>A0A081L807</accession>
<dbReference type="OrthoDB" id="9784784at2"/>
<dbReference type="AlphaFoldDB" id="A0A081L807"/>
<keyword evidence="3" id="KW-1185">Reference proteome</keyword>
<keyword evidence="1" id="KW-0472">Membrane</keyword>
<gene>
    <name evidence="2" type="ORF">BA70_09260</name>
</gene>